<organism evidence="2 3">
    <name type="scientific">Mycolicibacterium chubuense (strain NBB4)</name>
    <name type="common">Mycobacterium chubuense</name>
    <dbReference type="NCBI Taxonomy" id="710421"/>
    <lineage>
        <taxon>Bacteria</taxon>
        <taxon>Bacillati</taxon>
        <taxon>Actinomycetota</taxon>
        <taxon>Actinomycetes</taxon>
        <taxon>Mycobacteriales</taxon>
        <taxon>Mycobacteriaceae</taxon>
        <taxon>Mycolicibacterium</taxon>
    </lineage>
</organism>
<feature type="compositionally biased region" description="Low complexity" evidence="1">
    <location>
        <begin position="71"/>
        <end position="87"/>
    </location>
</feature>
<feature type="region of interest" description="Disordered" evidence="1">
    <location>
        <begin position="38"/>
        <end position="98"/>
    </location>
</feature>
<dbReference type="Proteomes" id="UP000006057">
    <property type="component" value="Chromosome"/>
</dbReference>
<name>I4BLQ3_MYCCN</name>
<dbReference type="InterPro" id="IPR015943">
    <property type="entry name" value="WD40/YVTN_repeat-like_dom_sf"/>
</dbReference>
<dbReference type="PATRIC" id="fig|710421.3.peg.3474"/>
<evidence type="ECO:0000256" key="1">
    <source>
        <dbReference type="SAM" id="MobiDB-lite"/>
    </source>
</evidence>
<accession>I4BLQ3</accession>
<evidence type="ECO:0000313" key="2">
    <source>
        <dbReference type="EMBL" id="AFM18210.1"/>
    </source>
</evidence>
<reference evidence="2 3" key="1">
    <citation type="submission" date="2012-06" db="EMBL/GenBank/DDBJ databases">
        <title>Complete sequence of chromosome of Mycobacterium chubuense NBB4.</title>
        <authorList>
            <consortium name="US DOE Joint Genome Institute"/>
            <person name="Lucas S."/>
            <person name="Han J."/>
            <person name="Lapidus A."/>
            <person name="Cheng J.-F."/>
            <person name="Goodwin L."/>
            <person name="Pitluck S."/>
            <person name="Peters L."/>
            <person name="Mikhailova N."/>
            <person name="Teshima H."/>
            <person name="Detter J.C."/>
            <person name="Han C."/>
            <person name="Tapia R."/>
            <person name="Land M."/>
            <person name="Hauser L."/>
            <person name="Kyrpides N."/>
            <person name="Ivanova N."/>
            <person name="Pagani I."/>
            <person name="Mattes T."/>
            <person name="Holmes A."/>
            <person name="Rutledge P."/>
            <person name="Paulsen I."/>
            <person name="Coleman N."/>
            <person name="Woyke T."/>
        </authorList>
    </citation>
    <scope>NUCLEOTIDE SEQUENCE [LARGE SCALE GENOMIC DNA]</scope>
    <source>
        <strain evidence="2 3">NBB4</strain>
    </source>
</reference>
<dbReference type="STRING" id="710421.Mycch_3471"/>
<evidence type="ECO:0000313" key="3">
    <source>
        <dbReference type="Proteomes" id="UP000006057"/>
    </source>
</evidence>
<dbReference type="PANTHER" id="PTHR47197">
    <property type="entry name" value="PROTEIN NIRF"/>
    <property type="match status" value="1"/>
</dbReference>
<dbReference type="PROSITE" id="PS51257">
    <property type="entry name" value="PROKAR_LIPOPROTEIN"/>
    <property type="match status" value="1"/>
</dbReference>
<dbReference type="InterPro" id="IPR051200">
    <property type="entry name" value="Host-pathogen_enzymatic-act"/>
</dbReference>
<dbReference type="HOGENOM" id="CLU_049426_1_0_11"/>
<feature type="compositionally biased region" description="Low complexity" evidence="1">
    <location>
        <begin position="43"/>
        <end position="61"/>
    </location>
</feature>
<dbReference type="KEGG" id="mcb:Mycch_3471"/>
<dbReference type="SUPFAM" id="SSF50974">
    <property type="entry name" value="Nitrous oxide reductase, N-terminal domain"/>
    <property type="match status" value="1"/>
</dbReference>
<dbReference type="EMBL" id="CP003053">
    <property type="protein sequence ID" value="AFM18210.1"/>
    <property type="molecule type" value="Genomic_DNA"/>
</dbReference>
<dbReference type="InterPro" id="IPR011045">
    <property type="entry name" value="N2O_reductase_N"/>
</dbReference>
<dbReference type="PANTHER" id="PTHR47197:SF3">
    <property type="entry name" value="DIHYDRO-HEME D1 DEHYDROGENASE"/>
    <property type="match status" value="1"/>
</dbReference>
<proteinExistence type="predicted"/>
<dbReference type="eggNOG" id="COG3391">
    <property type="taxonomic scope" value="Bacteria"/>
</dbReference>
<protein>
    <recommendedName>
        <fullName evidence="4">Virginiamycin B lyase</fullName>
    </recommendedName>
</protein>
<dbReference type="AlphaFoldDB" id="I4BLQ3"/>
<keyword evidence="3" id="KW-1185">Reference proteome</keyword>
<sequence length="378" mass="39145">MRHRLCESAGTGTRPVMRRLCGVFALVLLVGACESRPAHQAAPSTTPSGPSTTPTTTGLLPPGVPTEGSRPPAQSLPAPAEPQSAPAPSQPPPGRQVAVGAAPEGIVVDAVTRTVAVAKRNPDELVLINADTGEITHRTPLPGVVRHLQLAKPGGPVLVPVESADALVRVDLPNGRAQPEIVTGTVPHDASEAPNGTVFVANEHGGTVTALRGNDIVKVFTDSVQPAGLAAVGDRMGMLDVRKNDLTIYDTEKLTIVGATPAGDGPTHLVADKHGRMIAADTRGDAVRVFDTRPRQLAEIAQPGGPYGITYDATRDTLWVASSGTNEVIGYAMADATPREVKRISTVQNPYTLGVDPMTGRLFIAGVTAGVVQIVDPG</sequence>
<gene>
    <name evidence="2" type="ordered locus">Mycch_3471</name>
</gene>
<evidence type="ECO:0008006" key="4">
    <source>
        <dbReference type="Google" id="ProtNLM"/>
    </source>
</evidence>
<dbReference type="Gene3D" id="2.130.10.10">
    <property type="entry name" value="YVTN repeat-like/Quinoprotein amine dehydrogenase"/>
    <property type="match status" value="2"/>
</dbReference>